<organism evidence="1 2">
    <name type="scientific">Methanocella paludicola (strain DSM 17711 / JCM 13418 / NBRC 101707 / SANAE)</name>
    <dbReference type="NCBI Taxonomy" id="304371"/>
    <lineage>
        <taxon>Archaea</taxon>
        <taxon>Methanobacteriati</taxon>
        <taxon>Methanobacteriota</taxon>
        <taxon>Stenosarchaea group</taxon>
        <taxon>Methanomicrobia</taxon>
        <taxon>Methanocellales</taxon>
        <taxon>Methanocellaceae</taxon>
        <taxon>Methanocella</taxon>
    </lineage>
</organism>
<reference evidence="1 2" key="1">
    <citation type="journal article" date="2007" name="Appl. Environ. Microbiol.">
        <title>Isolation of key methanogens for global methane emission from rice paddy fields: a novel isolate affiliated with the clone cluster rice cluster I.</title>
        <authorList>
            <person name="Sakai S."/>
            <person name="Imachi H."/>
            <person name="Sekiguchi Y."/>
            <person name="Ohashi A."/>
            <person name="Harada H."/>
            <person name="Kamagata Y."/>
        </authorList>
    </citation>
    <scope>NUCLEOTIDE SEQUENCE [LARGE SCALE GENOMIC DNA]</scope>
    <source>
        <strain evidence="2">DSM 17711 / JCM 13418 / NBRC 101707 / SANAE</strain>
    </source>
</reference>
<name>D1Z0P6_METPS</name>
<dbReference type="EMBL" id="AP011532">
    <property type="protein sequence ID" value="BAI62268.1"/>
    <property type="molecule type" value="Genomic_DNA"/>
</dbReference>
<gene>
    <name evidence="1" type="ordered locus">MCP_2196</name>
</gene>
<dbReference type="AlphaFoldDB" id="D1Z0P6"/>
<evidence type="ECO:0008006" key="3">
    <source>
        <dbReference type="Google" id="ProtNLM"/>
    </source>
</evidence>
<sequence length="82" mass="9354">MNMVKPAAIDKKKLFTLLEKLGYINRTRGGTYMVFERPGNVKKIMIRQLSELTPALLNDILVKVSDQTEISVENLKSMMNEP</sequence>
<evidence type="ECO:0000313" key="2">
    <source>
        <dbReference type="Proteomes" id="UP000001882"/>
    </source>
</evidence>
<reference evidence="2" key="3">
    <citation type="journal article" date="2011" name="PLoS ONE">
        <title>Genome sequence of a mesophilic hydrogenotrophic methanogen Methanocella paludicola, the first cultivated representative of the order Methanocellales.</title>
        <authorList>
            <person name="Sakai S."/>
            <person name="Takaki Y."/>
            <person name="Shimamura S."/>
            <person name="Sekine M."/>
            <person name="Tajima T."/>
            <person name="Kosugi H."/>
            <person name="Ichikawa N."/>
            <person name="Tasumi E."/>
            <person name="Hiraki A.T."/>
            <person name="Shimizu A."/>
            <person name="Kato Y."/>
            <person name="Nishiko R."/>
            <person name="Mori K."/>
            <person name="Fujita N."/>
            <person name="Imachi H."/>
            <person name="Takai K."/>
        </authorList>
    </citation>
    <scope>NUCLEOTIDE SEQUENCE [LARGE SCALE GENOMIC DNA]</scope>
    <source>
        <strain evidence="2">DSM 17711 / JCM 13418 / NBRC 101707 / SANAE</strain>
    </source>
</reference>
<accession>D1Z0P6</accession>
<keyword evidence="2" id="KW-1185">Reference proteome</keyword>
<dbReference type="InParanoid" id="D1Z0P6"/>
<proteinExistence type="predicted"/>
<dbReference type="Proteomes" id="UP000001882">
    <property type="component" value="Chromosome"/>
</dbReference>
<evidence type="ECO:0000313" key="1">
    <source>
        <dbReference type="EMBL" id="BAI62268.1"/>
    </source>
</evidence>
<reference evidence="1 2" key="2">
    <citation type="journal article" date="2008" name="Int. J. Syst. Evol. Microbiol.">
        <title>Methanocella paludicola gen. nov., sp. nov., a methane-producing archaeon, the first isolate of the lineage 'Rice Cluster I', and proposal of the new archaeal order Methanocellales ord. nov.</title>
        <authorList>
            <person name="Sakai S."/>
            <person name="Imachi H."/>
            <person name="Hanada S."/>
            <person name="Ohashi A."/>
            <person name="Harada H."/>
            <person name="Kamagata Y."/>
        </authorList>
    </citation>
    <scope>NUCLEOTIDE SEQUENCE [LARGE SCALE GENOMIC DNA]</scope>
    <source>
        <strain evidence="2">DSM 17711 / JCM 13418 / NBRC 101707 / SANAE</strain>
    </source>
</reference>
<protein>
    <recommendedName>
        <fullName evidence="3">Type II toxin-antitoxin system HicA family toxin</fullName>
    </recommendedName>
</protein>
<dbReference type="KEGG" id="mpd:MCP_2196"/>